<dbReference type="PROSITE" id="PS51257">
    <property type="entry name" value="PROKAR_LIPOPROTEIN"/>
    <property type="match status" value="1"/>
</dbReference>
<protein>
    <recommendedName>
        <fullName evidence="3">Lipoprotein</fullName>
    </recommendedName>
</protein>
<keyword evidence="2" id="KW-1185">Reference proteome</keyword>
<gene>
    <name evidence="1" type="ORF">RM540_00980</name>
</gene>
<evidence type="ECO:0000313" key="1">
    <source>
        <dbReference type="EMBL" id="MDT0630309.1"/>
    </source>
</evidence>
<proteinExistence type="predicted"/>
<sequence>MTPRPAPALPVHVGFVALLLLAGCAGVRPAPPESTGAGLVPVLRVEAGRADTLDAAPLGAGGAAAFGAHPDVQVAPADGTRVVVRPRAGWAGVALVPFRAGGADGVVAVVGGAPGLRLRFVGVDAGDPSLVEFALDQDGGGAPDLDEEEGVVALVGDRPFGDNAIDAFQDRVVLDLDAAGAGRQTVRLAARADGRVSNWVAIEVADGRFVREVRARVVGPPRP</sequence>
<accession>A0ABU3BLZ2</accession>
<organism evidence="1 2">
    <name type="scientific">Rubrivirga litoralis</name>
    <dbReference type="NCBI Taxonomy" id="3075598"/>
    <lineage>
        <taxon>Bacteria</taxon>
        <taxon>Pseudomonadati</taxon>
        <taxon>Rhodothermota</taxon>
        <taxon>Rhodothermia</taxon>
        <taxon>Rhodothermales</taxon>
        <taxon>Rubricoccaceae</taxon>
        <taxon>Rubrivirga</taxon>
    </lineage>
</organism>
<dbReference type="EMBL" id="JAVRHT010000001">
    <property type="protein sequence ID" value="MDT0630309.1"/>
    <property type="molecule type" value="Genomic_DNA"/>
</dbReference>
<reference evidence="1 2" key="1">
    <citation type="submission" date="2023-09" db="EMBL/GenBank/DDBJ databases">
        <authorList>
            <person name="Rey-Velasco X."/>
        </authorList>
    </citation>
    <scope>NUCLEOTIDE SEQUENCE [LARGE SCALE GENOMIC DNA]</scope>
    <source>
        <strain evidence="1 2">F394</strain>
    </source>
</reference>
<name>A0ABU3BLZ2_9BACT</name>
<evidence type="ECO:0000313" key="2">
    <source>
        <dbReference type="Proteomes" id="UP001267426"/>
    </source>
</evidence>
<dbReference type="RefSeq" id="WP_311661326.1">
    <property type="nucleotide sequence ID" value="NZ_JAVRHT010000001.1"/>
</dbReference>
<dbReference type="Proteomes" id="UP001267426">
    <property type="component" value="Unassembled WGS sequence"/>
</dbReference>
<comment type="caution">
    <text evidence="1">The sequence shown here is derived from an EMBL/GenBank/DDBJ whole genome shotgun (WGS) entry which is preliminary data.</text>
</comment>
<evidence type="ECO:0008006" key="3">
    <source>
        <dbReference type="Google" id="ProtNLM"/>
    </source>
</evidence>